<sequence length="679" mass="73096">MEGAGLLDLAAGLLRDTEPDGEDVVLREIVVEEDGAPRHYSMRFLKSEMERMSGRPSREIDTATGPLMSIAISFAAMAHIAVPGLVLYEGYVFVSKSYAEAVPADFIAEAASVAAGYPGDWTSSFQAVTDNENAESSTRSLAFSAAFMCSTFAHDLVLQKSFGALRGINATALDALLVEMVRTRMIMEDPLSVSLPGDDGSLIQKTEKEIVALVDTRSVSALEELKVLGAADAWPEEDEQRRIALKHSVWEDMTTKADEWPSGAVPLAVQLAGRPGLENLSTKGQMIFATIRAQTPVSIRDEEVSAEVNKIGNYLNGNDEGRSIFTKLRNEIDGINRLFAEMALLRFQLFCAFVFGVSAAVQVVVGGEPSALRVAGVNLTWVNASFLSVAMCFHVVYAVAQVLGGVLSPRLRYLEYLVTMPAVLCSLALLVGVTDLGQLIAIAALQTVTTAVAYVDANASRGACCAPRGAVAGSPVLLALAFATYAAEWVIIMRSLVLRAAQGSLEGWVVGLSLSLFFISTLYGANQAYFLALARMHGREITKLDELEMDGAFHALSLLTKGVLTTFYLLLFVVLKRVLVDQHGMMSSREALRRNRVQLAAIYFAIFTLVVILLLPLHSYEYVDVVAASTLVVAAGLLIREVRALPARDLVAPPPAPAPARKEEPAEALGPVAAARFNF</sequence>
<keyword evidence="1" id="KW-0472">Membrane</keyword>
<feature type="transmembrane region" description="Helical" evidence="1">
    <location>
        <begin position="596"/>
        <end position="616"/>
    </location>
</feature>
<gene>
    <name evidence="2" type="ORF">FCC1311_085952</name>
</gene>
<reference evidence="2 3" key="1">
    <citation type="submission" date="2017-12" db="EMBL/GenBank/DDBJ databases">
        <title>Sequencing, de novo assembly and annotation of complete genome of a new Thraustochytrid species, strain FCC1311.</title>
        <authorList>
            <person name="Sedici K."/>
            <person name="Godart F."/>
            <person name="Aiese Cigliano R."/>
            <person name="Sanseverino W."/>
            <person name="Barakat M."/>
            <person name="Ortet P."/>
            <person name="Marechal E."/>
            <person name="Cagnac O."/>
            <person name="Amato A."/>
        </authorList>
    </citation>
    <scope>NUCLEOTIDE SEQUENCE [LARGE SCALE GENOMIC DNA]</scope>
</reference>
<feature type="transmembrane region" description="Helical" evidence="1">
    <location>
        <begin position="67"/>
        <end position="88"/>
    </location>
</feature>
<feature type="transmembrane region" description="Helical" evidence="1">
    <location>
        <begin position="552"/>
        <end position="575"/>
    </location>
</feature>
<protein>
    <submittedName>
        <fullName evidence="2">Uncharacterized protein</fullName>
    </submittedName>
</protein>
<organism evidence="2 3">
    <name type="scientific">Hondaea fermentalgiana</name>
    <dbReference type="NCBI Taxonomy" id="2315210"/>
    <lineage>
        <taxon>Eukaryota</taxon>
        <taxon>Sar</taxon>
        <taxon>Stramenopiles</taxon>
        <taxon>Bigyra</taxon>
        <taxon>Labyrinthulomycetes</taxon>
        <taxon>Thraustochytrida</taxon>
        <taxon>Thraustochytriidae</taxon>
        <taxon>Hondaea</taxon>
    </lineage>
</organism>
<keyword evidence="1" id="KW-1133">Transmembrane helix</keyword>
<dbReference type="Proteomes" id="UP000241890">
    <property type="component" value="Unassembled WGS sequence"/>
</dbReference>
<keyword evidence="1" id="KW-0812">Transmembrane</keyword>
<feature type="transmembrane region" description="Helical" evidence="1">
    <location>
        <begin position="622"/>
        <end position="639"/>
    </location>
</feature>
<accession>A0A2R5GNB4</accession>
<name>A0A2R5GNB4_9STRA</name>
<comment type="caution">
    <text evidence="2">The sequence shown here is derived from an EMBL/GenBank/DDBJ whole genome shotgun (WGS) entry which is preliminary data.</text>
</comment>
<evidence type="ECO:0000313" key="2">
    <source>
        <dbReference type="EMBL" id="GBG32370.1"/>
    </source>
</evidence>
<feature type="transmembrane region" description="Helical" evidence="1">
    <location>
        <begin position="509"/>
        <end position="532"/>
    </location>
</feature>
<keyword evidence="3" id="KW-1185">Reference proteome</keyword>
<feature type="transmembrane region" description="Helical" evidence="1">
    <location>
        <begin position="385"/>
        <end position="406"/>
    </location>
</feature>
<dbReference type="InParanoid" id="A0A2R5GNB4"/>
<feature type="transmembrane region" description="Helical" evidence="1">
    <location>
        <begin position="347"/>
        <end position="365"/>
    </location>
</feature>
<feature type="transmembrane region" description="Helical" evidence="1">
    <location>
        <begin position="476"/>
        <end position="497"/>
    </location>
</feature>
<evidence type="ECO:0000313" key="3">
    <source>
        <dbReference type="Proteomes" id="UP000241890"/>
    </source>
</evidence>
<dbReference type="EMBL" id="BEYU01000121">
    <property type="protein sequence ID" value="GBG32370.1"/>
    <property type="molecule type" value="Genomic_DNA"/>
</dbReference>
<proteinExistence type="predicted"/>
<dbReference type="AlphaFoldDB" id="A0A2R5GNB4"/>
<evidence type="ECO:0000256" key="1">
    <source>
        <dbReference type="SAM" id="Phobius"/>
    </source>
</evidence>